<gene>
    <name evidence="2" type="ORF">METBIDRAFT_110556</name>
</gene>
<dbReference type="GeneID" id="30026886"/>
<accession>A0A1A0HI60</accession>
<feature type="transmembrane region" description="Helical" evidence="1">
    <location>
        <begin position="96"/>
        <end position="116"/>
    </location>
</feature>
<name>A0A1A0HI60_9ASCO</name>
<dbReference type="RefSeq" id="XP_018714167.1">
    <property type="nucleotide sequence ID" value="XM_018853910.1"/>
</dbReference>
<keyword evidence="1" id="KW-0472">Membrane</keyword>
<dbReference type="Proteomes" id="UP000092555">
    <property type="component" value="Unassembled WGS sequence"/>
</dbReference>
<keyword evidence="1" id="KW-1133">Transmembrane helix</keyword>
<keyword evidence="1" id="KW-0812">Transmembrane</keyword>
<keyword evidence="3" id="KW-1185">Reference proteome</keyword>
<comment type="caution">
    <text evidence="2">The sequence shown here is derived from an EMBL/GenBank/DDBJ whole genome shotgun (WGS) entry which is preliminary data.</text>
</comment>
<organism evidence="2 3">
    <name type="scientific">Metschnikowia bicuspidata var. bicuspidata NRRL YB-4993</name>
    <dbReference type="NCBI Taxonomy" id="869754"/>
    <lineage>
        <taxon>Eukaryota</taxon>
        <taxon>Fungi</taxon>
        <taxon>Dikarya</taxon>
        <taxon>Ascomycota</taxon>
        <taxon>Saccharomycotina</taxon>
        <taxon>Pichiomycetes</taxon>
        <taxon>Metschnikowiaceae</taxon>
        <taxon>Metschnikowia</taxon>
    </lineage>
</organism>
<evidence type="ECO:0000313" key="2">
    <source>
        <dbReference type="EMBL" id="OBA23686.1"/>
    </source>
</evidence>
<protein>
    <submittedName>
        <fullName evidence="2">Uncharacterized protein</fullName>
    </submittedName>
</protein>
<dbReference type="AlphaFoldDB" id="A0A1A0HI60"/>
<proteinExistence type="predicted"/>
<sequence>MFYFCGSRIDFKSRKFQLKQTSFQTHLSFTKMRYLKIWKWHWVCQHKTLEQNRASNLGLVDSCSYFLIQPCGMCGCIITSQSTYFLFMRVRDPGEYLAAIVVFLYCFVQWLSFGKFEEYFADRRLRQASY</sequence>
<evidence type="ECO:0000313" key="3">
    <source>
        <dbReference type="Proteomes" id="UP000092555"/>
    </source>
</evidence>
<evidence type="ECO:0000256" key="1">
    <source>
        <dbReference type="SAM" id="Phobius"/>
    </source>
</evidence>
<dbReference type="EMBL" id="LXTC01000001">
    <property type="protein sequence ID" value="OBA23686.1"/>
    <property type="molecule type" value="Genomic_DNA"/>
</dbReference>
<reference evidence="2 3" key="1">
    <citation type="submission" date="2016-05" db="EMBL/GenBank/DDBJ databases">
        <title>Comparative genomics of biotechnologically important yeasts.</title>
        <authorList>
            <consortium name="DOE Joint Genome Institute"/>
            <person name="Riley R."/>
            <person name="Haridas S."/>
            <person name="Wolfe K.H."/>
            <person name="Lopes M.R."/>
            <person name="Hittinger C.T."/>
            <person name="Goker M."/>
            <person name="Salamov A."/>
            <person name="Wisecaver J."/>
            <person name="Long T.M."/>
            <person name="Aerts A.L."/>
            <person name="Barry K."/>
            <person name="Choi C."/>
            <person name="Clum A."/>
            <person name="Coughlan A.Y."/>
            <person name="Deshpande S."/>
            <person name="Douglass A.P."/>
            <person name="Hanson S.J."/>
            <person name="Klenk H.-P."/>
            <person name="LaButti K."/>
            <person name="Lapidus A."/>
            <person name="Lindquist E."/>
            <person name="Lipzen A."/>
            <person name="Meier-kolthoff J.P."/>
            <person name="Ohm R.A."/>
            <person name="Otillar R.P."/>
            <person name="Pangilinan J."/>
            <person name="Peng Y."/>
            <person name="Rokas A."/>
            <person name="Rosa C.A."/>
            <person name="Scheuner C."/>
            <person name="Sibirny A.A."/>
            <person name="Slot J.C."/>
            <person name="Stielow J.B."/>
            <person name="Sun H."/>
            <person name="Kurtzman C.P."/>
            <person name="Blackwell M."/>
            <person name="Grigoriev I.V."/>
            <person name="Jeffries T.W."/>
        </authorList>
    </citation>
    <scope>NUCLEOTIDE SEQUENCE [LARGE SCALE GENOMIC DNA]</scope>
    <source>
        <strain evidence="2 3">NRRL YB-4993</strain>
    </source>
</reference>